<keyword evidence="4 12" id="KW-1134">Transmembrane beta strand</keyword>
<feature type="domain" description="TonB-dependent receptor plug" evidence="16">
    <location>
        <begin position="58"/>
        <end position="161"/>
    </location>
</feature>
<keyword evidence="7 13" id="KW-0798">TonB box</keyword>
<evidence type="ECO:0000256" key="10">
    <source>
        <dbReference type="ARBA" id="ARBA00023237"/>
    </source>
</evidence>
<feature type="domain" description="TonB-dependent receptor-like beta-barrel" evidence="15">
    <location>
        <begin position="232"/>
        <end position="682"/>
    </location>
</feature>
<dbReference type="Gene3D" id="2.40.170.20">
    <property type="entry name" value="TonB-dependent receptor, beta-barrel domain"/>
    <property type="match status" value="1"/>
</dbReference>
<dbReference type="NCBIfam" id="TIGR01783">
    <property type="entry name" value="TonB-siderophor"/>
    <property type="match status" value="1"/>
</dbReference>
<dbReference type="PANTHER" id="PTHR32552">
    <property type="entry name" value="FERRICHROME IRON RECEPTOR-RELATED"/>
    <property type="match status" value="1"/>
</dbReference>
<evidence type="ECO:0000256" key="6">
    <source>
        <dbReference type="ARBA" id="ARBA00022801"/>
    </source>
</evidence>
<protein>
    <submittedName>
        <fullName evidence="17">TonB-dependent receptor</fullName>
    </submittedName>
</protein>
<dbReference type="Proteomes" id="UP001216510">
    <property type="component" value="Chromosome"/>
</dbReference>
<evidence type="ECO:0000256" key="13">
    <source>
        <dbReference type="RuleBase" id="RU003357"/>
    </source>
</evidence>
<proteinExistence type="inferred from homology"/>
<sequence length="713" mass="76920">MKVQSVSVAGSLVAGAVLAMPCVAVLAQEVDVVEVVGRRSAGAYHASEADGAKTSLPLRELPQAVRVMSRQSLDDLGATRVDDALDYVGGVSRQNNFGGMWDNIAIRGLAGDSNTGMALLQNGFAGNRGYHGPRDTANIERIEFLKGPAAALYGASEPGGTLNIVTKRPLWRSAQALEAYAGSDDLYRTTLDATGPLAADVAYRINAAAEKRGSMRDFVTTRRTLLAPALTWRAAPGTTVDYRGEWQRHRGLMDRGIAAVGGRLDALPRSRFLGEPADGDLTVANTTHQLTLEHVLREEGGERWALRAGLAWKEGSILGTATESSAALQPDGRTLRRQRRFRDYESRDIVLQAELAGQARWGGIGHDVLLGVEGYRFRNDQRMLRVLPSTTAPYAIDVLAPVYRTPDQLPQVLPATDTRERQRNEALYLQDALRLGDAWRLLAGVRLDRYEQSLVNRRSGVVTTQTPHAVSPRLGVSYLPSPRWTLFANAGRSFRPNSGTDAAGAALAPEHGRAVEAGAKWESADGRAGATLALFDIDKRDVVTADPANPGYSIVAGAVRSRGLDADLTGQLDRHWRANASLSVIDAEVVRDNVLEVGAGLVNVPRVNGSVLLTYEGVAAGRPFGVGGGVTYSARRPGDSRTQVQVAAGTPVFELPGYTQARLTAWWRVTPRLRVSLDIDNLFDRTFYTSSYQSTWVAPGARRAAVLGLQAKF</sequence>
<dbReference type="InterPro" id="IPR039426">
    <property type="entry name" value="TonB-dep_rcpt-like"/>
</dbReference>
<organism evidence="17 18">
    <name type="scientific">Pseudoduganella chitinolytica</name>
    <dbReference type="NCBI Taxonomy" id="34070"/>
    <lineage>
        <taxon>Bacteria</taxon>
        <taxon>Pseudomonadati</taxon>
        <taxon>Pseudomonadota</taxon>
        <taxon>Betaproteobacteria</taxon>
        <taxon>Burkholderiales</taxon>
        <taxon>Oxalobacteraceae</taxon>
        <taxon>Telluria group</taxon>
        <taxon>Pseudoduganella</taxon>
    </lineage>
</organism>
<evidence type="ECO:0000256" key="4">
    <source>
        <dbReference type="ARBA" id="ARBA00022452"/>
    </source>
</evidence>
<evidence type="ECO:0000313" key="18">
    <source>
        <dbReference type="Proteomes" id="UP001216510"/>
    </source>
</evidence>
<keyword evidence="3 12" id="KW-0813">Transport</keyword>
<dbReference type="Gene3D" id="2.170.130.10">
    <property type="entry name" value="TonB-dependent receptor, plug domain"/>
    <property type="match status" value="1"/>
</dbReference>
<keyword evidence="9 17" id="KW-0675">Receptor</keyword>
<dbReference type="InterPro" id="IPR037066">
    <property type="entry name" value="Plug_dom_sf"/>
</dbReference>
<dbReference type="PROSITE" id="PS52016">
    <property type="entry name" value="TONB_DEPENDENT_REC_3"/>
    <property type="match status" value="1"/>
</dbReference>
<name>A0ABY8BHV0_9BURK</name>
<dbReference type="PROSITE" id="PS01034">
    <property type="entry name" value="GH16_1"/>
    <property type="match status" value="1"/>
</dbReference>
<evidence type="ECO:0000256" key="1">
    <source>
        <dbReference type="ARBA" id="ARBA00004571"/>
    </source>
</evidence>
<evidence type="ECO:0000256" key="5">
    <source>
        <dbReference type="ARBA" id="ARBA00022692"/>
    </source>
</evidence>
<evidence type="ECO:0000259" key="15">
    <source>
        <dbReference type="Pfam" id="PF00593"/>
    </source>
</evidence>
<dbReference type="InterPro" id="IPR008263">
    <property type="entry name" value="GH16_AS"/>
</dbReference>
<comment type="similarity">
    <text evidence="2 12 13">Belongs to the TonB-dependent receptor family.</text>
</comment>
<dbReference type="InterPro" id="IPR000531">
    <property type="entry name" value="Beta-barrel_TonB"/>
</dbReference>
<dbReference type="PANTHER" id="PTHR32552:SF90">
    <property type="entry name" value="METAL-PSEUDOPALINE RECEPTOR CNTO"/>
    <property type="match status" value="1"/>
</dbReference>
<gene>
    <name evidence="17" type="ORF">PX653_09325</name>
</gene>
<keyword evidence="14" id="KW-0732">Signal</keyword>
<dbReference type="InterPro" id="IPR010105">
    <property type="entry name" value="TonB_sidphr_rcpt"/>
</dbReference>
<evidence type="ECO:0000256" key="12">
    <source>
        <dbReference type="PROSITE-ProRule" id="PRU01360"/>
    </source>
</evidence>
<dbReference type="EMBL" id="CP119083">
    <property type="protein sequence ID" value="WEF34943.1"/>
    <property type="molecule type" value="Genomic_DNA"/>
</dbReference>
<keyword evidence="6" id="KW-0378">Hydrolase</keyword>
<keyword evidence="8 12" id="KW-0472">Membrane</keyword>
<dbReference type="SUPFAM" id="SSF56935">
    <property type="entry name" value="Porins"/>
    <property type="match status" value="1"/>
</dbReference>
<keyword evidence="5 12" id="KW-0812">Transmembrane</keyword>
<evidence type="ECO:0000256" key="7">
    <source>
        <dbReference type="ARBA" id="ARBA00023077"/>
    </source>
</evidence>
<keyword evidence="11" id="KW-0326">Glycosidase</keyword>
<evidence type="ECO:0000259" key="16">
    <source>
        <dbReference type="Pfam" id="PF07715"/>
    </source>
</evidence>
<dbReference type="InterPro" id="IPR036942">
    <property type="entry name" value="Beta-barrel_TonB_sf"/>
</dbReference>
<feature type="chain" id="PRO_5046055182" evidence="14">
    <location>
        <begin position="20"/>
        <end position="713"/>
    </location>
</feature>
<evidence type="ECO:0000256" key="2">
    <source>
        <dbReference type="ARBA" id="ARBA00009810"/>
    </source>
</evidence>
<comment type="subcellular location">
    <subcellularLocation>
        <location evidence="1 12">Cell outer membrane</location>
        <topology evidence="1 12">Multi-pass membrane protein</topology>
    </subcellularLocation>
</comment>
<dbReference type="Pfam" id="PF00593">
    <property type="entry name" value="TonB_dep_Rec_b-barrel"/>
    <property type="match status" value="1"/>
</dbReference>
<evidence type="ECO:0000256" key="3">
    <source>
        <dbReference type="ARBA" id="ARBA00022448"/>
    </source>
</evidence>
<evidence type="ECO:0000256" key="14">
    <source>
        <dbReference type="SAM" id="SignalP"/>
    </source>
</evidence>
<keyword evidence="18" id="KW-1185">Reference proteome</keyword>
<reference evidence="17 18" key="1">
    <citation type="submission" date="2023-02" db="EMBL/GenBank/DDBJ databases">
        <title>Gemone sequence of Telluria chitinolytica ACM 3522T.</title>
        <authorList>
            <person name="Frediansyah A."/>
            <person name="Miess H."/>
            <person name="Gross H."/>
        </authorList>
    </citation>
    <scope>NUCLEOTIDE SEQUENCE [LARGE SCALE GENOMIC DNA]</scope>
    <source>
        <strain evidence="17 18">ACM 3522</strain>
    </source>
</reference>
<dbReference type="Pfam" id="PF07715">
    <property type="entry name" value="Plug"/>
    <property type="match status" value="1"/>
</dbReference>
<keyword evidence="10 12" id="KW-0998">Cell outer membrane</keyword>
<feature type="signal peptide" evidence="14">
    <location>
        <begin position="1"/>
        <end position="19"/>
    </location>
</feature>
<accession>A0ABY8BHV0</accession>
<evidence type="ECO:0000256" key="8">
    <source>
        <dbReference type="ARBA" id="ARBA00023136"/>
    </source>
</evidence>
<evidence type="ECO:0000256" key="11">
    <source>
        <dbReference type="ARBA" id="ARBA00023295"/>
    </source>
</evidence>
<dbReference type="InterPro" id="IPR012910">
    <property type="entry name" value="Plug_dom"/>
</dbReference>
<dbReference type="RefSeq" id="WP_277417614.1">
    <property type="nucleotide sequence ID" value="NZ_CP119083.1"/>
</dbReference>
<evidence type="ECO:0000256" key="9">
    <source>
        <dbReference type="ARBA" id="ARBA00023170"/>
    </source>
</evidence>
<dbReference type="CDD" id="cd01347">
    <property type="entry name" value="ligand_gated_channel"/>
    <property type="match status" value="1"/>
</dbReference>
<evidence type="ECO:0000313" key="17">
    <source>
        <dbReference type="EMBL" id="WEF34943.1"/>
    </source>
</evidence>